<organism evidence="3 4">
    <name type="scientific">[Torrubiella] hemipterigena</name>
    <dbReference type="NCBI Taxonomy" id="1531966"/>
    <lineage>
        <taxon>Eukaryota</taxon>
        <taxon>Fungi</taxon>
        <taxon>Dikarya</taxon>
        <taxon>Ascomycota</taxon>
        <taxon>Pezizomycotina</taxon>
        <taxon>Sordariomycetes</taxon>
        <taxon>Hypocreomycetidae</taxon>
        <taxon>Hypocreales</taxon>
        <taxon>Clavicipitaceae</taxon>
        <taxon>Clavicipitaceae incertae sedis</taxon>
        <taxon>'Torrubiella' clade</taxon>
    </lineage>
</organism>
<dbReference type="OrthoDB" id="20772at2759"/>
<dbReference type="EMBL" id="CDHN01000001">
    <property type="protein sequence ID" value="CEJ82876.1"/>
    <property type="molecule type" value="Genomic_DNA"/>
</dbReference>
<dbReference type="PANTHER" id="PTHR23099:SF0">
    <property type="entry name" value="GERM CELL NUCLEAR ACIDIC PROTEIN"/>
    <property type="match status" value="1"/>
</dbReference>
<gene>
    <name evidence="3" type="ORF">VHEMI02919</name>
</gene>
<feature type="region of interest" description="Disordered" evidence="1">
    <location>
        <begin position="203"/>
        <end position="228"/>
    </location>
</feature>
<dbReference type="GO" id="GO:0005634">
    <property type="term" value="C:nucleus"/>
    <property type="evidence" value="ECO:0007669"/>
    <property type="project" value="TreeGrafter"/>
</dbReference>
<dbReference type="GO" id="GO:0006950">
    <property type="term" value="P:response to stress"/>
    <property type="evidence" value="ECO:0007669"/>
    <property type="project" value="UniProtKB-ARBA"/>
</dbReference>
<accession>A0A0A1SX19</accession>
<protein>
    <recommendedName>
        <fullName evidence="2">SprT-like domain-containing protein</fullName>
    </recommendedName>
</protein>
<feature type="domain" description="SprT-like" evidence="2">
    <location>
        <begin position="410"/>
        <end position="578"/>
    </location>
</feature>
<proteinExistence type="predicted"/>
<sequence length="658" mass="73440">MASIVDCYASSDDETPYTNMMSTPTSKQAKFRDINPMATPTNKRDLIPKSTAKPSARRVRRLGGAVQMVDNPLFRPWNLQETESPFKTSPRKSLLRTPQYDLSLSTRDTLNNDLKGTPELKIPMLCAPVSPLQEVAEPNSTELRDDTMNMTFNTERIADRLKRSFGGSRPLCSPSKKSMDRKFGLEPTSRFGDDYNVTGTIFEEPAETTKSRPSTAESSYTEQSEIKPINEDSWSDSELHISGIPEVSVALDSVVMKSRGLNGTNRVPSLKFPILKPPSISDRENTDIVLDESEAENEEFDDDSIGAALAEQFANDCRIKTPPRTPPVSKQPAKTLQSPRKQVKLATAAQRQTVDDFWNQSTIDNINTELSPQTPLRISSPIKSPTKSPSKLHKAEFEAGKQALAMSFLEELDQKITDGKVGVLAQSTGGVSLIWSKTLNTTAGRANWKRESVKETLTDGSTETTYKHHSSIELAEKVIDNELKLLNVIAHEFCHLANFMITGITNNPHGKEFKVWATKCTQTFSHRGIEVTTKHSYDIDFKYVWQCKECFAELKRHSKSIMPEKQRCGRCKGQLEQIKPVPRKTTSGPSEYQTFLKDQMKSIRAENPDLPQKDVMKIAASQWKNKSTTASKEPIEVDEVDDILGQVGSLSLEATLVS</sequence>
<evidence type="ECO:0000256" key="1">
    <source>
        <dbReference type="SAM" id="MobiDB-lite"/>
    </source>
</evidence>
<dbReference type="STRING" id="1531966.A0A0A1SX19"/>
<dbReference type="Pfam" id="PF17283">
    <property type="entry name" value="Zn_ribbon_SprT"/>
    <property type="match status" value="1"/>
</dbReference>
<dbReference type="Pfam" id="PF04690">
    <property type="entry name" value="YABBY"/>
    <property type="match status" value="1"/>
</dbReference>
<dbReference type="SMART" id="SM00731">
    <property type="entry name" value="SprT"/>
    <property type="match status" value="1"/>
</dbReference>
<evidence type="ECO:0000313" key="4">
    <source>
        <dbReference type="Proteomes" id="UP000039046"/>
    </source>
</evidence>
<dbReference type="Gene3D" id="1.10.30.10">
    <property type="entry name" value="High mobility group box domain"/>
    <property type="match status" value="1"/>
</dbReference>
<dbReference type="SUPFAM" id="SSF47095">
    <property type="entry name" value="HMG-box"/>
    <property type="match status" value="1"/>
</dbReference>
<dbReference type="HOGENOM" id="CLU_012966_3_1_1"/>
<dbReference type="Pfam" id="PF10263">
    <property type="entry name" value="SprT-like"/>
    <property type="match status" value="1"/>
</dbReference>
<dbReference type="InterPro" id="IPR036910">
    <property type="entry name" value="HMG_box_dom_sf"/>
</dbReference>
<dbReference type="Proteomes" id="UP000039046">
    <property type="component" value="Unassembled WGS sequence"/>
</dbReference>
<name>A0A0A1SX19_9HYPO</name>
<dbReference type="CDD" id="cd00084">
    <property type="entry name" value="HMG-box_SF"/>
    <property type="match status" value="1"/>
</dbReference>
<keyword evidence="4" id="KW-1185">Reference proteome</keyword>
<feature type="region of interest" description="Disordered" evidence="1">
    <location>
        <begin position="318"/>
        <end position="341"/>
    </location>
</feature>
<reference evidence="3 4" key="1">
    <citation type="journal article" date="2015" name="Genome Announc.">
        <title>Draft Genome Sequence and Gene Annotation of the Entomopathogenic Fungus Verticillium hemipterigenum.</title>
        <authorList>
            <person name="Horn F."/>
            <person name="Habel A."/>
            <person name="Scharf D.H."/>
            <person name="Dworschak J."/>
            <person name="Brakhage A.A."/>
            <person name="Guthke R."/>
            <person name="Hertweck C."/>
            <person name="Linde J."/>
        </authorList>
    </citation>
    <scope>NUCLEOTIDE SEQUENCE [LARGE SCALE GENOMIC DNA]</scope>
</reference>
<dbReference type="AlphaFoldDB" id="A0A0A1SX19"/>
<evidence type="ECO:0000259" key="2">
    <source>
        <dbReference type="SMART" id="SM00731"/>
    </source>
</evidence>
<feature type="region of interest" description="Disordered" evidence="1">
    <location>
        <begin position="168"/>
        <end position="187"/>
    </location>
</feature>
<dbReference type="InterPro" id="IPR006640">
    <property type="entry name" value="SprT-like_domain"/>
</dbReference>
<evidence type="ECO:0000313" key="3">
    <source>
        <dbReference type="EMBL" id="CEJ82876.1"/>
    </source>
</evidence>
<dbReference type="InterPro" id="IPR056775">
    <property type="entry name" value="YABBY_C"/>
</dbReference>
<feature type="compositionally biased region" description="Polar residues" evidence="1">
    <location>
        <begin position="211"/>
        <end position="223"/>
    </location>
</feature>
<dbReference type="InterPro" id="IPR035240">
    <property type="entry name" value="SprT_Zn_ribbon"/>
</dbReference>
<dbReference type="PANTHER" id="PTHR23099">
    <property type="entry name" value="TRANSCRIPTIONAL REGULATOR"/>
    <property type="match status" value="1"/>
</dbReference>